<gene>
    <name evidence="1" type="ORF">PS833_05603</name>
</gene>
<name>A0A5E7RRF8_PSEFL</name>
<accession>A0A5E7RRF8</accession>
<dbReference type="Proteomes" id="UP000409037">
    <property type="component" value="Unassembled WGS sequence"/>
</dbReference>
<dbReference type="AlphaFoldDB" id="A0A5E7RRF8"/>
<reference evidence="1 2" key="1">
    <citation type="submission" date="2019-09" db="EMBL/GenBank/DDBJ databases">
        <authorList>
            <person name="Chandra G."/>
            <person name="Truman W A."/>
        </authorList>
    </citation>
    <scope>NUCLEOTIDE SEQUENCE [LARGE SCALE GENOMIC DNA]</scope>
    <source>
        <strain evidence="1">PS833</strain>
    </source>
</reference>
<evidence type="ECO:0000313" key="2">
    <source>
        <dbReference type="Proteomes" id="UP000409037"/>
    </source>
</evidence>
<dbReference type="EMBL" id="CABVHU010000019">
    <property type="protein sequence ID" value="VVO38679.1"/>
    <property type="molecule type" value="Genomic_DNA"/>
</dbReference>
<sequence length="282" mass="31302">MNESVVFSNKVPFALLTSESFPLLSHKLYTRTSLTDPTWKIIYTWEKNSFGFPTTTEMRSNLHNFTVPYISKSIMLEMTNPNTKGAFSITNDGHQVIYTPMNPQSSVEVDFWYGYAVNVTLKIGNLASAPDQRPPELHEEHGIQYLLSGGEVNGATFSKGKKSVVVPDSTYFSFITNTSMYFSTVDNPKAAIHQVILDKLVEVKDRTLQGFASAGGRYALTSNKDKLYPDGISTLCIDDGFSESMATIEFNHDASEGTVEISVKSHTARTCELSESTIVFIL</sequence>
<evidence type="ECO:0000313" key="1">
    <source>
        <dbReference type="EMBL" id="VVO38679.1"/>
    </source>
</evidence>
<proteinExistence type="predicted"/>
<protein>
    <submittedName>
        <fullName evidence="1">Uncharacterized protein</fullName>
    </submittedName>
</protein>
<organism evidence="1 2">
    <name type="scientific">Pseudomonas fluorescens</name>
    <dbReference type="NCBI Taxonomy" id="294"/>
    <lineage>
        <taxon>Bacteria</taxon>
        <taxon>Pseudomonadati</taxon>
        <taxon>Pseudomonadota</taxon>
        <taxon>Gammaproteobacteria</taxon>
        <taxon>Pseudomonadales</taxon>
        <taxon>Pseudomonadaceae</taxon>
        <taxon>Pseudomonas</taxon>
    </lineage>
</organism>